<evidence type="ECO:0000313" key="2">
    <source>
        <dbReference type="Proteomes" id="UP000027100"/>
    </source>
</evidence>
<keyword evidence="2" id="KW-1185">Reference proteome</keyword>
<dbReference type="Proteomes" id="UP000027100">
    <property type="component" value="Unassembled WGS sequence"/>
</dbReference>
<dbReference type="AlphaFoldDB" id="A0A062VDN8"/>
<comment type="caution">
    <text evidence="1">The sequence shown here is derived from an EMBL/GenBank/DDBJ whole genome shotgun (WGS) entry which is preliminary data.</text>
</comment>
<organism evidence="1 2">
    <name type="scientific">Hyphomonas polymorpha PS728</name>
    <dbReference type="NCBI Taxonomy" id="1280954"/>
    <lineage>
        <taxon>Bacteria</taxon>
        <taxon>Pseudomonadati</taxon>
        <taxon>Pseudomonadota</taxon>
        <taxon>Alphaproteobacteria</taxon>
        <taxon>Hyphomonadales</taxon>
        <taxon>Hyphomonadaceae</taxon>
        <taxon>Hyphomonas</taxon>
    </lineage>
</organism>
<proteinExistence type="predicted"/>
<dbReference type="eggNOG" id="COG2030">
    <property type="taxonomic scope" value="Bacteria"/>
</dbReference>
<evidence type="ECO:0000313" key="1">
    <source>
        <dbReference type="EMBL" id="KCZ96587.1"/>
    </source>
</evidence>
<gene>
    <name evidence="1" type="ORF">HPO_19143</name>
</gene>
<dbReference type="EMBL" id="ARYM01000046">
    <property type="protein sequence ID" value="KCZ96587.1"/>
    <property type="molecule type" value="Genomic_DNA"/>
</dbReference>
<dbReference type="Gene3D" id="3.10.129.10">
    <property type="entry name" value="Hotdog Thioesterase"/>
    <property type="match status" value="1"/>
</dbReference>
<dbReference type="SUPFAM" id="SSF54637">
    <property type="entry name" value="Thioesterase/thiol ester dehydrase-isomerase"/>
    <property type="match status" value="1"/>
</dbReference>
<protein>
    <submittedName>
        <fullName evidence="1">Uncharacterized protein</fullName>
    </submittedName>
</protein>
<dbReference type="PATRIC" id="fig|1280954.3.peg.3844"/>
<dbReference type="STRING" id="1280954.HPO_19143"/>
<name>A0A062VDN8_9PROT</name>
<sequence length="267" mass="29520">MNVGETISARTCLNDAEIVENSRFGARFVNQVERTEFLSSDTGEIVAENFMTIRRFERSEVTKKSKYSERILASYTREESEKISEAYGNERPRGSVPRPVSSVRVDEAMGAMLKGPLSVSNIIAYLAGAGTSFIFANREHYRFLSDNPTAALLHPDNGILESVEAPHWDSELAKAFSGLPAGYDLGAQRVCWFSHYVTDWMGDSGFLKDLQVKLLKPNLLGDLTTMNGKVAAIDRVAKQVKLEMTATNQLSEVTAIATAIVDLSRWG</sequence>
<dbReference type="InterPro" id="IPR029069">
    <property type="entry name" value="HotDog_dom_sf"/>
</dbReference>
<accession>A0A062VDN8</accession>
<reference evidence="1 2" key="1">
    <citation type="journal article" date="2014" name="Antonie Van Leeuwenhoek">
        <title>Hyphomonas beringensis sp. nov. and Hyphomonas chukchiensis sp. nov., isolated from surface seawater of the Bering Sea and Chukchi Sea.</title>
        <authorList>
            <person name="Li C."/>
            <person name="Lai Q."/>
            <person name="Li G."/>
            <person name="Dong C."/>
            <person name="Wang J."/>
            <person name="Liao Y."/>
            <person name="Shao Z."/>
        </authorList>
    </citation>
    <scope>NUCLEOTIDE SEQUENCE [LARGE SCALE GENOMIC DNA]</scope>
    <source>
        <strain evidence="1 2">PS728</strain>
    </source>
</reference>